<proteinExistence type="predicted"/>
<dbReference type="STRING" id="439228.SAMN06295920_11096"/>
<name>A0A1T5FNW8_9SPHN</name>
<gene>
    <name evidence="1" type="ORF">SAMN06295920_11096</name>
</gene>
<protein>
    <submittedName>
        <fullName evidence="1">Uncharacterized protein</fullName>
    </submittedName>
</protein>
<dbReference type="AlphaFoldDB" id="A0A1T5FNW8"/>
<dbReference type="Proteomes" id="UP000189818">
    <property type="component" value="Unassembled WGS sequence"/>
</dbReference>
<keyword evidence="2" id="KW-1185">Reference proteome</keyword>
<dbReference type="EMBL" id="FUYM01000010">
    <property type="protein sequence ID" value="SKB97858.1"/>
    <property type="molecule type" value="Genomic_DNA"/>
</dbReference>
<sequence>MIGAPRDLTVTLAGIIRTPDAVGRRRPLSGMMVIAA</sequence>
<accession>A0A1T5FNW8</accession>
<reference evidence="2" key="1">
    <citation type="submission" date="2017-02" db="EMBL/GenBank/DDBJ databases">
        <authorList>
            <person name="Varghese N."/>
            <person name="Submissions S."/>
        </authorList>
    </citation>
    <scope>NUCLEOTIDE SEQUENCE [LARGE SCALE GENOMIC DNA]</scope>
    <source>
        <strain evidence="2">UM2</strain>
    </source>
</reference>
<evidence type="ECO:0000313" key="1">
    <source>
        <dbReference type="EMBL" id="SKB97858.1"/>
    </source>
</evidence>
<evidence type="ECO:0000313" key="2">
    <source>
        <dbReference type="Proteomes" id="UP000189818"/>
    </source>
</evidence>
<organism evidence="1 2">
    <name type="scientific">Rhizorhabdus histidinilytica</name>
    <dbReference type="NCBI Taxonomy" id="439228"/>
    <lineage>
        <taxon>Bacteria</taxon>
        <taxon>Pseudomonadati</taxon>
        <taxon>Pseudomonadota</taxon>
        <taxon>Alphaproteobacteria</taxon>
        <taxon>Sphingomonadales</taxon>
        <taxon>Sphingomonadaceae</taxon>
        <taxon>Rhizorhabdus</taxon>
    </lineage>
</organism>